<reference evidence="2 3" key="1">
    <citation type="journal article" date="2012" name="Science">
        <title>Ecological populations of bacteria act as socially cohesive units of antibiotic production and resistance.</title>
        <authorList>
            <person name="Cordero O.X."/>
            <person name="Wildschutte H."/>
            <person name="Kirkup B."/>
            <person name="Proehl S."/>
            <person name="Ngo L."/>
            <person name="Hussain F."/>
            <person name="Le Roux F."/>
            <person name="Mincer T."/>
            <person name="Polz M.F."/>
        </authorList>
    </citation>
    <scope>NUCLEOTIDE SEQUENCE [LARGE SCALE GENOMIC DNA]</scope>
    <source>
        <strain evidence="2 3">ZF-129</strain>
    </source>
</reference>
<keyword evidence="1" id="KW-1133">Transmembrane helix</keyword>
<comment type="caution">
    <text evidence="2">The sequence shown here is derived from an EMBL/GenBank/DDBJ whole genome shotgun (WGS) entry which is preliminary data.</text>
</comment>
<keyword evidence="1" id="KW-0472">Membrane</keyword>
<organism evidence="2 3">
    <name type="scientific">Vibrio genomosp. F10 str. ZF-129</name>
    <dbReference type="NCBI Taxonomy" id="1187848"/>
    <lineage>
        <taxon>Bacteria</taxon>
        <taxon>Pseudomonadati</taxon>
        <taxon>Pseudomonadota</taxon>
        <taxon>Gammaproteobacteria</taxon>
        <taxon>Vibrionales</taxon>
        <taxon>Vibrionaceae</taxon>
        <taxon>Vibrio</taxon>
    </lineage>
</organism>
<proteinExistence type="predicted"/>
<gene>
    <name evidence="2" type="ORF">A1QO_16990</name>
</gene>
<evidence type="ECO:0000313" key="3">
    <source>
        <dbReference type="Proteomes" id="UP000094741"/>
    </source>
</evidence>
<evidence type="ECO:0000313" key="2">
    <source>
        <dbReference type="EMBL" id="OEE37554.1"/>
    </source>
</evidence>
<name>A0A1E5BJ70_9VIBR</name>
<feature type="transmembrane region" description="Helical" evidence="1">
    <location>
        <begin position="15"/>
        <end position="32"/>
    </location>
</feature>
<dbReference type="OrthoDB" id="9927887at2"/>
<dbReference type="Proteomes" id="UP000094741">
    <property type="component" value="Unassembled WGS sequence"/>
</dbReference>
<protein>
    <submittedName>
        <fullName evidence="2">Uncharacterized protein</fullName>
    </submittedName>
</protein>
<feature type="transmembrane region" description="Helical" evidence="1">
    <location>
        <begin position="38"/>
        <end position="55"/>
    </location>
</feature>
<sequence length="162" mass="18850">MVDLPVGVRVYKTRFILIGIVFAGIYCVTPTSSVMDNALVGIFSTFIMYEIWMMAKGRTILVISYDGIYHFKYGFISWEVIDRVEVVKYEELRRLNFPGVILHFNKEESLKRFWNTKLNGFELAAQKKISLFGVDCNIDYVASFSNKLISRHRRLHSMDRSS</sequence>
<accession>A0A1E5BJ70</accession>
<dbReference type="AlphaFoldDB" id="A0A1E5BJ70"/>
<evidence type="ECO:0000256" key="1">
    <source>
        <dbReference type="SAM" id="Phobius"/>
    </source>
</evidence>
<keyword evidence="1" id="KW-0812">Transmembrane</keyword>
<dbReference type="EMBL" id="AJYQ02000017">
    <property type="protein sequence ID" value="OEE37554.1"/>
    <property type="molecule type" value="Genomic_DNA"/>
</dbReference>
<dbReference type="RefSeq" id="WP_017040982.1">
    <property type="nucleotide sequence ID" value="NZ_AJYQ02000017.1"/>
</dbReference>